<evidence type="ECO:0000256" key="4">
    <source>
        <dbReference type="ARBA" id="ARBA00022900"/>
    </source>
</evidence>
<comment type="subcellular location">
    <subcellularLocation>
        <location evidence="1">Secreted</location>
    </subcellularLocation>
</comment>
<evidence type="ECO:0000256" key="3">
    <source>
        <dbReference type="ARBA" id="ARBA00022690"/>
    </source>
</evidence>
<dbReference type="InterPro" id="IPR002223">
    <property type="entry name" value="Kunitz_BPTI"/>
</dbReference>
<dbReference type="CDD" id="cd00109">
    <property type="entry name" value="Kunitz-type"/>
    <property type="match status" value="1"/>
</dbReference>
<name>A0A8S4A3B3_9EUPU</name>
<protein>
    <recommendedName>
        <fullName evidence="7">BPTI/Kunitz inhibitor domain-containing protein</fullName>
    </recommendedName>
</protein>
<keyword evidence="6" id="KW-0732">Signal</keyword>
<evidence type="ECO:0000256" key="5">
    <source>
        <dbReference type="ARBA" id="ARBA00023157"/>
    </source>
</evidence>
<dbReference type="InterPro" id="IPR050098">
    <property type="entry name" value="TFPI/VKTCI-like"/>
</dbReference>
<evidence type="ECO:0000313" key="9">
    <source>
        <dbReference type="Proteomes" id="UP000678393"/>
    </source>
</evidence>
<dbReference type="PANTHER" id="PTHR10083">
    <property type="entry name" value="KUNITZ-TYPE PROTEASE INHIBITOR-RELATED"/>
    <property type="match status" value="1"/>
</dbReference>
<dbReference type="EMBL" id="CAJHNH020005746">
    <property type="protein sequence ID" value="CAG5132911.1"/>
    <property type="molecule type" value="Genomic_DNA"/>
</dbReference>
<gene>
    <name evidence="8" type="ORF">CUNI_LOCUS18469</name>
</gene>
<feature type="non-terminal residue" evidence="8">
    <location>
        <position position="72"/>
    </location>
</feature>
<dbReference type="Pfam" id="PF00014">
    <property type="entry name" value="Kunitz_BPTI"/>
    <property type="match status" value="1"/>
</dbReference>
<keyword evidence="2" id="KW-0964">Secreted</keyword>
<dbReference type="PROSITE" id="PS00280">
    <property type="entry name" value="BPTI_KUNITZ_1"/>
    <property type="match status" value="1"/>
</dbReference>
<keyword evidence="4" id="KW-0722">Serine protease inhibitor</keyword>
<dbReference type="Gene3D" id="4.10.410.10">
    <property type="entry name" value="Pancreatic trypsin inhibitor Kunitz domain"/>
    <property type="match status" value="1"/>
</dbReference>
<dbReference type="PANTHER" id="PTHR10083:SF376">
    <property type="entry name" value="SERINE PEPTIDASE INHIBITOR, KUNITZ TYPE, 3"/>
    <property type="match status" value="1"/>
</dbReference>
<feature type="domain" description="BPTI/Kunitz inhibitor" evidence="7">
    <location>
        <begin position="23"/>
        <end position="72"/>
    </location>
</feature>
<keyword evidence="5" id="KW-1015">Disulfide bond</keyword>
<dbReference type="SUPFAM" id="SSF57362">
    <property type="entry name" value="BPTI-like"/>
    <property type="match status" value="1"/>
</dbReference>
<evidence type="ECO:0000256" key="1">
    <source>
        <dbReference type="ARBA" id="ARBA00004613"/>
    </source>
</evidence>
<keyword evidence="9" id="KW-1185">Reference proteome</keyword>
<dbReference type="InterPro" id="IPR020901">
    <property type="entry name" value="Prtase_inh_Kunz-CS"/>
</dbReference>
<accession>A0A8S4A3B3</accession>
<comment type="caution">
    <text evidence="8">The sequence shown here is derived from an EMBL/GenBank/DDBJ whole genome shotgun (WGS) entry which is preliminary data.</text>
</comment>
<dbReference type="AlphaFoldDB" id="A0A8S4A3B3"/>
<dbReference type="GO" id="GO:0004867">
    <property type="term" value="F:serine-type endopeptidase inhibitor activity"/>
    <property type="evidence" value="ECO:0007669"/>
    <property type="project" value="UniProtKB-KW"/>
</dbReference>
<proteinExistence type="predicted"/>
<feature type="chain" id="PRO_5035800997" description="BPTI/Kunitz inhibitor domain-containing protein" evidence="6">
    <location>
        <begin position="20"/>
        <end position="72"/>
    </location>
</feature>
<dbReference type="OrthoDB" id="5950222at2759"/>
<dbReference type="PRINTS" id="PR00759">
    <property type="entry name" value="BASICPTASE"/>
</dbReference>
<dbReference type="PROSITE" id="PS50279">
    <property type="entry name" value="BPTI_KUNITZ_2"/>
    <property type="match status" value="1"/>
</dbReference>
<dbReference type="InterPro" id="IPR036880">
    <property type="entry name" value="Kunitz_BPTI_sf"/>
</dbReference>
<reference evidence="8" key="1">
    <citation type="submission" date="2021-04" db="EMBL/GenBank/DDBJ databases">
        <authorList>
            <consortium name="Molecular Ecology Group"/>
        </authorList>
    </citation>
    <scope>NUCLEOTIDE SEQUENCE</scope>
</reference>
<sequence>MMMMVYVYILLLLPVPLFSLYNCTLEPEVGPCRGSFQRFFYNINTAQCEVFNYGGCQGNANNFEEVEACQAF</sequence>
<keyword evidence="3" id="KW-0646">Protease inhibitor</keyword>
<feature type="signal peptide" evidence="6">
    <location>
        <begin position="1"/>
        <end position="19"/>
    </location>
</feature>
<organism evidence="8 9">
    <name type="scientific">Candidula unifasciata</name>
    <dbReference type="NCBI Taxonomy" id="100452"/>
    <lineage>
        <taxon>Eukaryota</taxon>
        <taxon>Metazoa</taxon>
        <taxon>Spiralia</taxon>
        <taxon>Lophotrochozoa</taxon>
        <taxon>Mollusca</taxon>
        <taxon>Gastropoda</taxon>
        <taxon>Heterobranchia</taxon>
        <taxon>Euthyneura</taxon>
        <taxon>Panpulmonata</taxon>
        <taxon>Eupulmonata</taxon>
        <taxon>Stylommatophora</taxon>
        <taxon>Helicina</taxon>
        <taxon>Helicoidea</taxon>
        <taxon>Geomitridae</taxon>
        <taxon>Candidula</taxon>
    </lineage>
</organism>
<evidence type="ECO:0000256" key="6">
    <source>
        <dbReference type="SAM" id="SignalP"/>
    </source>
</evidence>
<dbReference type="Proteomes" id="UP000678393">
    <property type="component" value="Unassembled WGS sequence"/>
</dbReference>
<evidence type="ECO:0000259" key="7">
    <source>
        <dbReference type="PROSITE" id="PS50279"/>
    </source>
</evidence>
<dbReference type="GO" id="GO:0005615">
    <property type="term" value="C:extracellular space"/>
    <property type="evidence" value="ECO:0007669"/>
    <property type="project" value="TreeGrafter"/>
</dbReference>
<evidence type="ECO:0000256" key="2">
    <source>
        <dbReference type="ARBA" id="ARBA00022525"/>
    </source>
</evidence>
<evidence type="ECO:0000313" key="8">
    <source>
        <dbReference type="EMBL" id="CAG5132911.1"/>
    </source>
</evidence>
<dbReference type="SMART" id="SM00131">
    <property type="entry name" value="KU"/>
    <property type="match status" value="1"/>
</dbReference>